<reference evidence="1 2" key="1">
    <citation type="submission" date="2024-09" db="EMBL/GenBank/DDBJ databases">
        <authorList>
            <person name="Sun Q."/>
            <person name="Mori K."/>
        </authorList>
    </citation>
    <scope>NUCLEOTIDE SEQUENCE [LARGE SCALE GENOMIC DNA]</scope>
    <source>
        <strain evidence="1 2">JCM 11683</strain>
    </source>
</reference>
<sequence>MATEPTPSTAWTTQQLIAIATGQRIAGEEPTAADLDAARRVLTGEATAGRVIADGLATLETEHGFTRQLPGKRLR</sequence>
<protein>
    <recommendedName>
        <fullName evidence="3">Antitoxin VbhA domain-containing protein</fullName>
    </recommendedName>
</protein>
<dbReference type="RefSeq" id="WP_376837487.1">
    <property type="nucleotide sequence ID" value="NZ_JBHMAU010000003.1"/>
</dbReference>
<organism evidence="1 2">
    <name type="scientific">Brevibacterium otitidis</name>
    <dbReference type="NCBI Taxonomy" id="53364"/>
    <lineage>
        <taxon>Bacteria</taxon>
        <taxon>Bacillati</taxon>
        <taxon>Actinomycetota</taxon>
        <taxon>Actinomycetes</taxon>
        <taxon>Micrococcales</taxon>
        <taxon>Brevibacteriaceae</taxon>
        <taxon>Brevibacterium</taxon>
    </lineage>
</organism>
<accession>A0ABV5WXF8</accession>
<dbReference type="Proteomes" id="UP001589707">
    <property type="component" value="Unassembled WGS sequence"/>
</dbReference>
<comment type="caution">
    <text evidence="1">The sequence shown here is derived from an EMBL/GenBank/DDBJ whole genome shotgun (WGS) entry which is preliminary data.</text>
</comment>
<proteinExistence type="predicted"/>
<keyword evidence="2" id="KW-1185">Reference proteome</keyword>
<evidence type="ECO:0000313" key="2">
    <source>
        <dbReference type="Proteomes" id="UP001589707"/>
    </source>
</evidence>
<evidence type="ECO:0008006" key="3">
    <source>
        <dbReference type="Google" id="ProtNLM"/>
    </source>
</evidence>
<name>A0ABV5WXF8_9MICO</name>
<evidence type="ECO:0000313" key="1">
    <source>
        <dbReference type="EMBL" id="MFB9774855.1"/>
    </source>
</evidence>
<dbReference type="EMBL" id="JBHMAU010000003">
    <property type="protein sequence ID" value="MFB9774855.1"/>
    <property type="molecule type" value="Genomic_DNA"/>
</dbReference>
<gene>
    <name evidence="1" type="ORF">ACFFN1_00170</name>
</gene>